<feature type="compositionally biased region" description="Basic and acidic residues" evidence="1">
    <location>
        <begin position="105"/>
        <end position="115"/>
    </location>
</feature>
<dbReference type="Proteomes" id="UP001219568">
    <property type="component" value="Unassembled WGS sequence"/>
</dbReference>
<evidence type="ECO:0000313" key="3">
    <source>
        <dbReference type="Proteomes" id="UP001219568"/>
    </source>
</evidence>
<dbReference type="PANTHER" id="PTHR42048">
    <property type="entry name" value="ARS-BINDING PROTEIN 2"/>
    <property type="match status" value="1"/>
</dbReference>
<sequence>METSFSVMMDSGDRSTRELGGPPMVVQQYARYPPTLESTLQSASSLGSTRSQLDVNNSPPLQRRETPRSLQSSPRGIRSAIPQSSTTRSGPSMSPPVFGPQRHQPMKDPTDHADTRVLPSRDVTDDTIDDAYVMFILYCNPNVPSTVDTSELRKTFRTPPRSDGKSFSVFALFELIRKKENGELKTWIELAIQLGVEPPSMEKKQSTQKVQQYSVRLKRWMRAMHVDGFFNYCLNLHHPYYTNLPPSGPFVSDSRDGVPLEEDLALRALVPQWKPKRGRKRAEDRELDEDKATKRPQLDTTVGTLQHGNFPAHSVTFPQSAIPFSAFPDDMESNDPWITAASSFQSGVTAQGPDQSNQDIRWRLPEREASPANYPQSAIIPRSHLPSDVLMSAEPRSAVTPSTGEKTRTRRRHGPAVSSAWPSSSGLSAGKGRGRPPNKGPTSGSFSTFQVNPSRESSQIPNTGTQTSPPGLDSNPPQSFQTPPYNQTPTPITQGRPSKLQLQVPLHSGAPVRLATPPRLVVNGVNGAIISGAEAANDRQQYHTTNNTNAGTINRMPSSGDQNNMNTASSPAMDDIVRALSAELTHARLIGRGVPLTHDETEALASAMVINLSTLYSQSQIDMPPSIMAFHLGVGHHFGFPGSNPGSMVVRIERAMTNSDGSRDAAGFNYSISHDHKTSGQFSMQITLGNIDRSIETMGTAGLESTGMASGHHTIDNSSSVADPDLDEDDDLNYPVSEATWKQRYSKLRAQMQKKDRALSSYQRKIVESVMADI</sequence>
<proteinExistence type="predicted"/>
<dbReference type="PANTHER" id="PTHR42048:SF1">
    <property type="entry name" value="ARS-BINDING PROTEIN 2"/>
    <property type="match status" value="1"/>
</dbReference>
<feature type="compositionally biased region" description="Basic and acidic residues" evidence="1">
    <location>
        <begin position="281"/>
        <end position="296"/>
    </location>
</feature>
<feature type="region of interest" description="Disordered" evidence="1">
    <location>
        <begin position="392"/>
        <end position="496"/>
    </location>
</feature>
<keyword evidence="3" id="KW-1185">Reference proteome</keyword>
<reference evidence="2" key="2">
    <citation type="submission" date="2023-01" db="EMBL/GenBank/DDBJ databases">
        <authorList>
            <person name="Petersen C."/>
        </authorList>
    </citation>
    <scope>NUCLEOTIDE SEQUENCE</scope>
    <source>
        <strain evidence="2">IBT 15450</strain>
    </source>
</reference>
<dbReference type="GO" id="GO:0003688">
    <property type="term" value="F:DNA replication origin binding"/>
    <property type="evidence" value="ECO:0007669"/>
    <property type="project" value="TreeGrafter"/>
</dbReference>
<dbReference type="Pfam" id="PF09441">
    <property type="entry name" value="Abp2"/>
    <property type="match status" value="1"/>
</dbReference>
<dbReference type="EMBL" id="JAQJZL010000015">
    <property type="protein sequence ID" value="KAJ6027636.1"/>
    <property type="molecule type" value="Genomic_DNA"/>
</dbReference>
<evidence type="ECO:0000256" key="1">
    <source>
        <dbReference type="SAM" id="MobiDB-lite"/>
    </source>
</evidence>
<feature type="compositionally biased region" description="Low complexity" evidence="1">
    <location>
        <begin position="415"/>
        <end position="441"/>
    </location>
</feature>
<feature type="region of interest" description="Disordered" evidence="1">
    <location>
        <begin position="1"/>
        <end position="23"/>
    </location>
</feature>
<protein>
    <recommendedName>
        <fullName evidence="4">ARS binding protein Abp2</fullName>
    </recommendedName>
</protein>
<name>A0AAD6I2B4_PENCN</name>
<organism evidence="2 3">
    <name type="scientific">Penicillium canescens</name>
    <dbReference type="NCBI Taxonomy" id="5083"/>
    <lineage>
        <taxon>Eukaryota</taxon>
        <taxon>Fungi</taxon>
        <taxon>Dikarya</taxon>
        <taxon>Ascomycota</taxon>
        <taxon>Pezizomycotina</taxon>
        <taxon>Eurotiomycetes</taxon>
        <taxon>Eurotiomycetidae</taxon>
        <taxon>Eurotiales</taxon>
        <taxon>Aspergillaceae</taxon>
        <taxon>Penicillium</taxon>
    </lineage>
</organism>
<reference evidence="2" key="1">
    <citation type="journal article" date="2023" name="IMA Fungus">
        <title>Comparative genomic study of the Penicillium genus elucidates a diverse pangenome and 15 lateral gene transfer events.</title>
        <authorList>
            <person name="Petersen C."/>
            <person name="Sorensen T."/>
            <person name="Nielsen M.R."/>
            <person name="Sondergaard T.E."/>
            <person name="Sorensen J.L."/>
            <person name="Fitzpatrick D.A."/>
            <person name="Frisvad J.C."/>
            <person name="Nielsen K.L."/>
        </authorList>
    </citation>
    <scope>NUCLEOTIDE SEQUENCE</scope>
    <source>
        <strain evidence="2">IBT 15450</strain>
    </source>
</reference>
<feature type="region of interest" description="Disordered" evidence="1">
    <location>
        <begin position="275"/>
        <end position="296"/>
    </location>
</feature>
<evidence type="ECO:0008006" key="4">
    <source>
        <dbReference type="Google" id="ProtNLM"/>
    </source>
</evidence>
<feature type="compositionally biased region" description="Polar residues" evidence="1">
    <location>
        <begin position="37"/>
        <end position="60"/>
    </location>
</feature>
<feature type="compositionally biased region" description="Polar residues" evidence="1">
    <location>
        <begin position="442"/>
        <end position="496"/>
    </location>
</feature>
<feature type="compositionally biased region" description="Polar residues" evidence="1">
    <location>
        <begin position="81"/>
        <end position="92"/>
    </location>
</feature>
<dbReference type="InterPro" id="IPR018562">
    <property type="entry name" value="ARS-binding_2"/>
</dbReference>
<dbReference type="AlphaFoldDB" id="A0AAD6I2B4"/>
<feature type="region of interest" description="Disordered" evidence="1">
    <location>
        <begin position="37"/>
        <end position="122"/>
    </location>
</feature>
<feature type="region of interest" description="Disordered" evidence="1">
    <location>
        <begin position="707"/>
        <end position="729"/>
    </location>
</feature>
<evidence type="ECO:0000313" key="2">
    <source>
        <dbReference type="EMBL" id="KAJ6027636.1"/>
    </source>
</evidence>
<comment type="caution">
    <text evidence="2">The sequence shown here is derived from an EMBL/GenBank/DDBJ whole genome shotgun (WGS) entry which is preliminary data.</text>
</comment>
<accession>A0AAD6I2B4</accession>
<gene>
    <name evidence="2" type="ORF">N7460_012453</name>
</gene>